<evidence type="ECO:0000256" key="3">
    <source>
        <dbReference type="ARBA" id="ARBA00023136"/>
    </source>
</evidence>
<dbReference type="InterPro" id="IPR017300">
    <property type="entry name" value="NHERF-1/NHERF-2"/>
</dbReference>
<evidence type="ECO:0000256" key="1">
    <source>
        <dbReference type="ARBA" id="ARBA00004184"/>
    </source>
</evidence>
<dbReference type="InterPro" id="IPR051067">
    <property type="entry name" value="NHER"/>
</dbReference>
<dbReference type="GO" id="GO:0005102">
    <property type="term" value="F:signaling receptor binding"/>
    <property type="evidence" value="ECO:0007669"/>
    <property type="project" value="TreeGrafter"/>
</dbReference>
<keyword evidence="2" id="KW-0677">Repeat</keyword>
<comment type="subcellular location">
    <subcellularLocation>
        <location evidence="1 4">Endomembrane system</location>
        <topology evidence="1 4">Peripheral membrane protein</topology>
    </subcellularLocation>
</comment>
<dbReference type="OrthoDB" id="10007415at2759"/>
<sequence>MAKDHLKPRLCHMIKGENGYGFHLHGEKGKNGQYIRKVEPGSPAEASGLYAGDRVVEVNGENVEKETHHQVVQRIKAVENETRLLVVDKETDEYLHNQRLAGTEDYGQSLPPDKTKDNGEVWKPQVVLSSGEPTRLSNRSIDSNKKSLNAVSAAWLNQNAVELGENRELQQAVNGQTKELCPRLCCMQKCQNGYGFNLHSEKAKPGQYIRSVDPDSCAAKAGLRPQDRVVEVNGVNIEGKKHSEVVAHIKACEEEARLLVVDPETDQYFKKLGITPTESHLKGPLPQPLANGSPRTQVKEELENDPFVESGLNLSPTAAETREKVQAKRKNKRAPPMDWNKKHEIFSNF</sequence>
<dbReference type="InterPro" id="IPR015098">
    <property type="entry name" value="EBP50_C"/>
</dbReference>
<organism evidence="7 8">
    <name type="scientific">Chiloscyllium punctatum</name>
    <name type="common">Brownbanded bambooshark</name>
    <name type="synonym">Hemiscyllium punctatum</name>
    <dbReference type="NCBI Taxonomy" id="137246"/>
    <lineage>
        <taxon>Eukaryota</taxon>
        <taxon>Metazoa</taxon>
        <taxon>Chordata</taxon>
        <taxon>Craniata</taxon>
        <taxon>Vertebrata</taxon>
        <taxon>Chondrichthyes</taxon>
        <taxon>Elasmobranchii</taxon>
        <taxon>Galeomorphii</taxon>
        <taxon>Galeoidea</taxon>
        <taxon>Orectolobiformes</taxon>
        <taxon>Hemiscylliidae</taxon>
        <taxon>Chiloscyllium</taxon>
    </lineage>
</organism>
<keyword evidence="8" id="KW-1185">Reference proteome</keyword>
<dbReference type="Pfam" id="PF00595">
    <property type="entry name" value="PDZ"/>
    <property type="match status" value="2"/>
</dbReference>
<dbReference type="Gene3D" id="2.30.42.10">
    <property type="match status" value="2"/>
</dbReference>
<dbReference type="PROSITE" id="PS50106">
    <property type="entry name" value="PDZ"/>
    <property type="match status" value="2"/>
</dbReference>
<dbReference type="AlphaFoldDB" id="A0A401T0Z3"/>
<dbReference type="InterPro" id="IPR036034">
    <property type="entry name" value="PDZ_sf"/>
</dbReference>
<evidence type="ECO:0000256" key="4">
    <source>
        <dbReference type="PIRNR" id="PIRNR037866"/>
    </source>
</evidence>
<evidence type="ECO:0000313" key="7">
    <source>
        <dbReference type="EMBL" id="GCC36300.1"/>
    </source>
</evidence>
<dbReference type="EMBL" id="BEZZ01000807">
    <property type="protein sequence ID" value="GCC36300.1"/>
    <property type="molecule type" value="Genomic_DNA"/>
</dbReference>
<evidence type="ECO:0000256" key="2">
    <source>
        <dbReference type="ARBA" id="ARBA00022737"/>
    </source>
</evidence>
<comment type="caution">
    <text evidence="7">The sequence shown here is derived from an EMBL/GenBank/DDBJ whole genome shotgun (WGS) entry which is preliminary data.</text>
</comment>
<feature type="domain" description="PDZ" evidence="6">
    <location>
        <begin position="184"/>
        <end position="264"/>
    </location>
</feature>
<dbReference type="GO" id="GO:0043495">
    <property type="term" value="F:protein-membrane adaptor activity"/>
    <property type="evidence" value="ECO:0007669"/>
    <property type="project" value="TreeGrafter"/>
</dbReference>
<dbReference type="PANTHER" id="PTHR14191">
    <property type="entry name" value="PDZ DOMAIN CONTAINING PROTEIN"/>
    <property type="match status" value="1"/>
</dbReference>
<dbReference type="OMA" id="MDPFAEM"/>
<evidence type="ECO:0000256" key="5">
    <source>
        <dbReference type="SAM" id="MobiDB-lite"/>
    </source>
</evidence>
<feature type="region of interest" description="Disordered" evidence="5">
    <location>
        <begin position="308"/>
        <end position="349"/>
    </location>
</feature>
<dbReference type="Proteomes" id="UP000287033">
    <property type="component" value="Unassembled WGS sequence"/>
</dbReference>
<dbReference type="PIRSF" id="PIRSF037866">
    <property type="entry name" value="EBP50"/>
    <property type="match status" value="1"/>
</dbReference>
<feature type="region of interest" description="Disordered" evidence="5">
    <location>
        <begin position="100"/>
        <end position="119"/>
    </location>
</feature>
<comment type="function">
    <text evidence="4">Scaffold protein that connects plasma membrane proteins with members of the ezrin/moesin/radixin family and thereby helps to link them to the actin cytoskeleton and to regulate their surface expression.</text>
</comment>
<reference evidence="7 8" key="1">
    <citation type="journal article" date="2018" name="Nat. Ecol. Evol.">
        <title>Shark genomes provide insights into elasmobranch evolution and the origin of vertebrates.</title>
        <authorList>
            <person name="Hara Y"/>
            <person name="Yamaguchi K"/>
            <person name="Onimaru K"/>
            <person name="Kadota M"/>
            <person name="Koyanagi M"/>
            <person name="Keeley SD"/>
            <person name="Tatsumi K"/>
            <person name="Tanaka K"/>
            <person name="Motone F"/>
            <person name="Kageyama Y"/>
            <person name="Nozu R"/>
            <person name="Adachi N"/>
            <person name="Nishimura O"/>
            <person name="Nakagawa R"/>
            <person name="Tanegashima C"/>
            <person name="Kiyatake I"/>
            <person name="Matsumoto R"/>
            <person name="Murakumo K"/>
            <person name="Nishida K"/>
            <person name="Terakita A"/>
            <person name="Kuratani S"/>
            <person name="Sato K"/>
            <person name="Hyodo S Kuraku.S."/>
        </authorList>
    </citation>
    <scope>NUCLEOTIDE SEQUENCE [LARGE SCALE GENOMIC DNA]</scope>
</reference>
<dbReference type="PANTHER" id="PTHR14191:SF4">
    <property type="entry name" value="NA(+)_H(+) EXCHANGE REGULATORY COFACTOR NHE-RF2"/>
    <property type="match status" value="1"/>
</dbReference>
<evidence type="ECO:0000259" key="6">
    <source>
        <dbReference type="PROSITE" id="PS50106"/>
    </source>
</evidence>
<dbReference type="InterPro" id="IPR001478">
    <property type="entry name" value="PDZ"/>
</dbReference>
<feature type="region of interest" description="Disordered" evidence="5">
    <location>
        <begin position="276"/>
        <end position="295"/>
    </location>
</feature>
<name>A0A401T0Z3_CHIPU</name>
<dbReference type="GO" id="GO:0072659">
    <property type="term" value="P:protein localization to plasma membrane"/>
    <property type="evidence" value="ECO:0007669"/>
    <property type="project" value="TreeGrafter"/>
</dbReference>
<keyword evidence="3 4" id="KW-0472">Membrane</keyword>
<dbReference type="GO" id="GO:0016324">
    <property type="term" value="C:apical plasma membrane"/>
    <property type="evidence" value="ECO:0007669"/>
    <property type="project" value="TreeGrafter"/>
</dbReference>
<feature type="domain" description="PDZ" evidence="6">
    <location>
        <begin position="10"/>
        <end position="90"/>
    </location>
</feature>
<evidence type="ECO:0000313" key="8">
    <source>
        <dbReference type="Proteomes" id="UP000287033"/>
    </source>
</evidence>
<gene>
    <name evidence="7" type="ORF">chiPu_0014793</name>
</gene>
<accession>A0A401T0Z3</accession>
<dbReference type="FunFam" id="2.30.42.10:FF:000068">
    <property type="entry name" value="Na(+)/H(+) exchange regulatory cofactor NHE-RF"/>
    <property type="match status" value="2"/>
</dbReference>
<dbReference type="GO" id="GO:0012505">
    <property type="term" value="C:endomembrane system"/>
    <property type="evidence" value="ECO:0007669"/>
    <property type="project" value="UniProtKB-SubCell"/>
</dbReference>
<proteinExistence type="predicted"/>
<dbReference type="Pfam" id="PF09007">
    <property type="entry name" value="EBP50_C"/>
    <property type="match status" value="1"/>
</dbReference>
<dbReference type="SUPFAM" id="SSF50156">
    <property type="entry name" value="PDZ domain-like"/>
    <property type="match status" value="2"/>
</dbReference>
<protein>
    <recommendedName>
        <fullName evidence="4">Na(+)/H(+) exchange regulatory cofactor NHE-RF</fullName>
    </recommendedName>
</protein>
<feature type="compositionally biased region" description="Basic and acidic residues" evidence="5">
    <location>
        <begin position="339"/>
        <end position="349"/>
    </location>
</feature>
<dbReference type="SMART" id="SM00228">
    <property type="entry name" value="PDZ"/>
    <property type="match status" value="2"/>
</dbReference>
<dbReference type="CDD" id="cd06768">
    <property type="entry name" value="PDZ_NHERF-like"/>
    <property type="match status" value="2"/>
</dbReference>
<dbReference type="STRING" id="137246.A0A401T0Z3"/>